<keyword evidence="7 10" id="KW-1133">Transmembrane helix</keyword>
<dbReference type="GO" id="GO:0009306">
    <property type="term" value="P:protein secretion"/>
    <property type="evidence" value="ECO:0007669"/>
    <property type="project" value="UniProtKB-UniRule"/>
</dbReference>
<dbReference type="EMBL" id="FXTB01000002">
    <property type="protein sequence ID" value="SMO53971.1"/>
    <property type="molecule type" value="Genomic_DNA"/>
</dbReference>
<evidence type="ECO:0000256" key="5">
    <source>
        <dbReference type="ARBA" id="ARBA00022692"/>
    </source>
</evidence>
<keyword evidence="6 10" id="KW-0653">Protein transport</keyword>
<evidence type="ECO:0000256" key="4">
    <source>
        <dbReference type="ARBA" id="ARBA00022475"/>
    </source>
</evidence>
<reference evidence="12 13" key="1">
    <citation type="submission" date="2017-05" db="EMBL/GenBank/DDBJ databases">
        <authorList>
            <person name="Varghese N."/>
            <person name="Submissions S."/>
        </authorList>
    </citation>
    <scope>NUCLEOTIDE SEQUENCE [LARGE SCALE GENOMIC DNA]</scope>
    <source>
        <strain evidence="12 13">DSM 27040</strain>
    </source>
</reference>
<keyword evidence="4 10" id="KW-1003">Cell membrane</keyword>
<evidence type="ECO:0000256" key="2">
    <source>
        <dbReference type="ARBA" id="ARBA00008445"/>
    </source>
</evidence>
<gene>
    <name evidence="12" type="ORF">SAMN06265379_102348</name>
</gene>
<dbReference type="PRINTS" id="PR01651">
    <property type="entry name" value="SECGEXPORT"/>
</dbReference>
<sequence length="113" mass="11850">MYSVISVLVIIVSIALILIVLVQDSKGGGLASNFSSSNQIMGVRKTTDFLGKATWYLAGGLLVLSLVAVMVLEKPGAAGDADLDEKLNQIAQPQSELPSFPSSTPIEDAGEEE</sequence>
<keyword evidence="13" id="KW-1185">Reference proteome</keyword>
<feature type="compositionally biased region" description="Polar residues" evidence="11">
    <location>
        <begin position="91"/>
        <end position="105"/>
    </location>
</feature>
<dbReference type="GO" id="GO:0065002">
    <property type="term" value="P:intracellular protein transmembrane transport"/>
    <property type="evidence" value="ECO:0007669"/>
    <property type="project" value="TreeGrafter"/>
</dbReference>
<feature type="transmembrane region" description="Helical" evidence="10">
    <location>
        <begin position="55"/>
        <end position="72"/>
    </location>
</feature>
<dbReference type="GO" id="GO:0015450">
    <property type="term" value="F:protein-transporting ATPase activity"/>
    <property type="evidence" value="ECO:0007669"/>
    <property type="project" value="UniProtKB-UniRule"/>
</dbReference>
<proteinExistence type="inferred from homology"/>
<evidence type="ECO:0000256" key="10">
    <source>
        <dbReference type="RuleBase" id="RU365087"/>
    </source>
</evidence>
<comment type="function">
    <text evidence="10">Involved in protein export. Participates in an early event of protein translocation.</text>
</comment>
<keyword evidence="3 10" id="KW-0813">Transport</keyword>
<comment type="subcellular location">
    <subcellularLocation>
        <location evidence="1 10">Cell membrane</location>
        <topology evidence="1 10">Multi-pass membrane protein</topology>
    </subcellularLocation>
</comment>
<organism evidence="12 13">
    <name type="scientific">Saccharicrinis carchari</name>
    <dbReference type="NCBI Taxonomy" id="1168039"/>
    <lineage>
        <taxon>Bacteria</taxon>
        <taxon>Pseudomonadati</taxon>
        <taxon>Bacteroidota</taxon>
        <taxon>Bacteroidia</taxon>
        <taxon>Marinilabiliales</taxon>
        <taxon>Marinilabiliaceae</taxon>
        <taxon>Saccharicrinis</taxon>
    </lineage>
</organism>
<keyword evidence="9 10" id="KW-0472">Membrane</keyword>
<evidence type="ECO:0000256" key="1">
    <source>
        <dbReference type="ARBA" id="ARBA00004651"/>
    </source>
</evidence>
<keyword evidence="5 10" id="KW-0812">Transmembrane</keyword>
<dbReference type="Proteomes" id="UP000319040">
    <property type="component" value="Unassembled WGS sequence"/>
</dbReference>
<comment type="similarity">
    <text evidence="2 10">Belongs to the SecG family.</text>
</comment>
<name>A0A521C566_SACCC</name>
<evidence type="ECO:0000256" key="9">
    <source>
        <dbReference type="ARBA" id="ARBA00023136"/>
    </source>
</evidence>
<dbReference type="Pfam" id="PF03840">
    <property type="entry name" value="SecG"/>
    <property type="match status" value="1"/>
</dbReference>
<dbReference type="AlphaFoldDB" id="A0A521C566"/>
<evidence type="ECO:0000256" key="7">
    <source>
        <dbReference type="ARBA" id="ARBA00022989"/>
    </source>
</evidence>
<evidence type="ECO:0000313" key="13">
    <source>
        <dbReference type="Proteomes" id="UP000319040"/>
    </source>
</evidence>
<evidence type="ECO:0000313" key="12">
    <source>
        <dbReference type="EMBL" id="SMO53971.1"/>
    </source>
</evidence>
<dbReference type="RefSeq" id="WP_142532637.1">
    <property type="nucleotide sequence ID" value="NZ_FXTB01000002.1"/>
</dbReference>
<dbReference type="InterPro" id="IPR004692">
    <property type="entry name" value="SecG"/>
</dbReference>
<protein>
    <recommendedName>
        <fullName evidence="10">Protein-export membrane protein SecG</fullName>
    </recommendedName>
</protein>
<dbReference type="GO" id="GO:0005886">
    <property type="term" value="C:plasma membrane"/>
    <property type="evidence" value="ECO:0007669"/>
    <property type="project" value="UniProtKB-SubCell"/>
</dbReference>
<evidence type="ECO:0000256" key="8">
    <source>
        <dbReference type="ARBA" id="ARBA00023010"/>
    </source>
</evidence>
<evidence type="ECO:0000256" key="3">
    <source>
        <dbReference type="ARBA" id="ARBA00022448"/>
    </source>
</evidence>
<dbReference type="PANTHER" id="PTHR34182:SF1">
    <property type="entry name" value="PROTEIN-EXPORT MEMBRANE PROTEIN SECG"/>
    <property type="match status" value="1"/>
</dbReference>
<comment type="caution">
    <text evidence="10">Lacks conserved residue(s) required for the propagation of feature annotation.</text>
</comment>
<dbReference type="OrthoDB" id="1122493at2"/>
<keyword evidence="8 10" id="KW-0811">Translocation</keyword>
<dbReference type="NCBIfam" id="TIGR00810">
    <property type="entry name" value="secG"/>
    <property type="match status" value="1"/>
</dbReference>
<accession>A0A521C566</accession>
<feature type="region of interest" description="Disordered" evidence="11">
    <location>
        <begin position="91"/>
        <end position="113"/>
    </location>
</feature>
<evidence type="ECO:0000256" key="11">
    <source>
        <dbReference type="SAM" id="MobiDB-lite"/>
    </source>
</evidence>
<evidence type="ECO:0000256" key="6">
    <source>
        <dbReference type="ARBA" id="ARBA00022927"/>
    </source>
</evidence>
<dbReference type="PANTHER" id="PTHR34182">
    <property type="entry name" value="PROTEIN-EXPORT MEMBRANE PROTEIN SECG"/>
    <property type="match status" value="1"/>
</dbReference>
<dbReference type="GO" id="GO:0043952">
    <property type="term" value="P:protein transport by the Sec complex"/>
    <property type="evidence" value="ECO:0007669"/>
    <property type="project" value="TreeGrafter"/>
</dbReference>